<dbReference type="Proteomes" id="UP001373714">
    <property type="component" value="Unassembled WGS sequence"/>
</dbReference>
<organism evidence="2 3">
    <name type="scientific">Orbilia blumenaviensis</name>
    <dbReference type="NCBI Taxonomy" id="1796055"/>
    <lineage>
        <taxon>Eukaryota</taxon>
        <taxon>Fungi</taxon>
        <taxon>Dikarya</taxon>
        <taxon>Ascomycota</taxon>
        <taxon>Pezizomycotina</taxon>
        <taxon>Orbiliomycetes</taxon>
        <taxon>Orbiliales</taxon>
        <taxon>Orbiliaceae</taxon>
        <taxon>Orbilia</taxon>
    </lineage>
</organism>
<feature type="domain" description="DUF4246" evidence="1">
    <location>
        <begin position="93"/>
        <end position="515"/>
    </location>
</feature>
<comment type="caution">
    <text evidence="2">The sequence shown here is derived from an EMBL/GenBank/DDBJ whole genome shotgun (WGS) entry which is preliminary data.</text>
</comment>
<reference evidence="2 3" key="1">
    <citation type="submission" date="2019-10" db="EMBL/GenBank/DDBJ databases">
        <authorList>
            <person name="Palmer J.M."/>
        </authorList>
    </citation>
    <scope>NUCLEOTIDE SEQUENCE [LARGE SCALE GENOMIC DNA]</scope>
    <source>
        <strain evidence="2 3">TWF730</strain>
    </source>
</reference>
<proteinExistence type="predicted"/>
<dbReference type="Pfam" id="PF14033">
    <property type="entry name" value="DUF4246"/>
    <property type="match status" value="1"/>
</dbReference>
<gene>
    <name evidence="2" type="ORF">TWF730_000249</name>
</gene>
<dbReference type="EMBL" id="JAVHNS010000001">
    <property type="protein sequence ID" value="KAK6362794.1"/>
    <property type="molecule type" value="Genomic_DNA"/>
</dbReference>
<dbReference type="InterPro" id="IPR049192">
    <property type="entry name" value="DUF4246_C"/>
</dbReference>
<evidence type="ECO:0000259" key="1">
    <source>
        <dbReference type="Pfam" id="PF14033"/>
    </source>
</evidence>
<dbReference type="PANTHER" id="PTHR33119">
    <property type="entry name" value="IFI3P"/>
    <property type="match status" value="1"/>
</dbReference>
<evidence type="ECO:0000313" key="3">
    <source>
        <dbReference type="Proteomes" id="UP001373714"/>
    </source>
</evidence>
<accession>A0AAV9VKZ3</accession>
<evidence type="ECO:0000313" key="2">
    <source>
        <dbReference type="EMBL" id="KAK6362794.1"/>
    </source>
</evidence>
<dbReference type="InterPro" id="IPR025340">
    <property type="entry name" value="DUF4246"/>
</dbReference>
<dbReference type="PANTHER" id="PTHR33119:SF1">
    <property type="entry name" value="FE2OG DIOXYGENASE DOMAIN-CONTAINING PROTEIN"/>
    <property type="match status" value="1"/>
</dbReference>
<keyword evidence="3" id="KW-1185">Reference proteome</keyword>
<dbReference type="AlphaFoldDB" id="A0AAV9VKZ3"/>
<protein>
    <recommendedName>
        <fullName evidence="1">DUF4246 domain-containing protein</fullName>
    </recommendedName>
</protein>
<name>A0AAV9VKZ3_9PEZI</name>
<sequence length="607" mass="70238">MCTLTPNPGLRSPPNKASFYTHPTDNVLTTRILYREECIRKFSAFFRNDPDWVEKLDDPVYFGQKLKKAKENAEFSFTLNQAIAVWSDEDGEFAWRELREAYRPFVMKYREDGKRAEPTIDAVWKADQLVEESVQKALIEAVKTLEDVPEEENVWQRQSTGSPFLNLVHPSQWPLIYGLTTTSNGDVIQTPPMPGYIPPQPGLTQYYAPEIVNSYSVRFGWLPSEFEVSEDGKVRIASYINNLATERQQRLFYPVLEKIFEGFVPLFNHVLADLREGKPEFRRVKWDADYSPETVDDSHKDTNPEMKEKPKLATTWEDFLKDPILEQSLPTGPGQIMGRDPRERLTGGMWTPPPPEVLEDVKLEGKTAKVIVKMTHIVLTPDRRWYTGGDWRVEGLKNERTVACGVYCYQQENITEYGLSFRRGFDKDKEEEEMGFFGTESNDTCQGIGNVELMENRGVVFPNIYHNRGWACCLRDETKTGYVKLLEFLLCEPSEEFTIQTTRNVPAQQPEIRQERLHALRQACKLRGRLPPELIYEIEEHVPPSISKDEAMEYYGEIWTEGVEWTECILQMGGDASFYVRSKPTNESFDMISSPTSYLWTTFKTRY</sequence>